<dbReference type="GeneID" id="89478282"/>
<dbReference type="EMBL" id="JOKM01000123">
    <property type="protein sequence ID" value="KGB20619.1"/>
    <property type="molecule type" value="Genomic_DNA"/>
</dbReference>
<keyword evidence="2" id="KW-0812">Transmembrane</keyword>
<dbReference type="EMBL" id="BJVR01000004">
    <property type="protein sequence ID" value="GEL49648.1"/>
    <property type="molecule type" value="Genomic_DNA"/>
</dbReference>
<dbReference type="AlphaFoldDB" id="A0A094YJ01"/>
<evidence type="ECO:0000313" key="5">
    <source>
        <dbReference type="EMBL" id="KXV57531.1"/>
    </source>
</evidence>
<dbReference type="Proteomes" id="UP000321800">
    <property type="component" value="Unassembled WGS sequence"/>
</dbReference>
<sequence>MTGTESSYDASVPMQPFTPQQEPSAHDAAVEETRNTVTAETSAEMADPVIPVTPAPVQAAPVKDHDVSMKEIVQMVGAMAFVFGFAALGLHAISYVGY</sequence>
<feature type="compositionally biased region" description="Basic and acidic residues" evidence="1">
    <location>
        <begin position="24"/>
        <end position="34"/>
    </location>
</feature>
<evidence type="ECO:0000313" key="4">
    <source>
        <dbReference type="EMBL" id="KGB20619.1"/>
    </source>
</evidence>
<reference evidence="3 8" key="3">
    <citation type="submission" date="2019-07" db="EMBL/GenBank/DDBJ databases">
        <title>Whole genome shotgun sequence of Acetobacter tropicalis NBRC 16470.</title>
        <authorList>
            <person name="Hosoyama A."/>
            <person name="Uohara A."/>
            <person name="Ohji S."/>
            <person name="Ichikawa N."/>
        </authorList>
    </citation>
    <scope>NUCLEOTIDE SEQUENCE [LARGE SCALE GENOMIC DNA]</scope>
    <source>
        <strain evidence="3 8">NBRC 16470</strain>
    </source>
</reference>
<evidence type="ECO:0000256" key="1">
    <source>
        <dbReference type="SAM" id="MobiDB-lite"/>
    </source>
</evidence>
<reference evidence="5 7" key="2">
    <citation type="submission" date="2015-06" db="EMBL/GenBank/DDBJ databases">
        <title>Improved classification and identification of acetic acid bacteria using matrix-assisted laser desorption/ionization time-of-flight mass spectrometry; Gluconobacter nephelii and Gluconobacter uchimurae are later heterotypic synonyms of Gluconobacter japonicus and Gluconobacter oxydans, respectively.</title>
        <authorList>
            <person name="Li L."/>
            <person name="Cleenwerck I."/>
            <person name="De Vuyst L."/>
            <person name="Vandamme P."/>
        </authorList>
    </citation>
    <scope>NUCLEOTIDE SEQUENCE [LARGE SCALE GENOMIC DNA]</scope>
    <source>
        <strain evidence="5 7">LMG 1663</strain>
    </source>
</reference>
<name>A0A094YJ01_9PROT</name>
<evidence type="ECO:0000313" key="8">
    <source>
        <dbReference type="Proteomes" id="UP000321800"/>
    </source>
</evidence>
<feature type="transmembrane region" description="Helical" evidence="2">
    <location>
        <begin position="72"/>
        <end position="93"/>
    </location>
</feature>
<dbReference type="RefSeq" id="WP_035382558.1">
    <property type="nucleotide sequence ID" value="NZ_BJVR01000004.1"/>
</dbReference>
<evidence type="ECO:0000313" key="3">
    <source>
        <dbReference type="EMBL" id="GEL49648.1"/>
    </source>
</evidence>
<evidence type="ECO:0000313" key="6">
    <source>
        <dbReference type="Proteomes" id="UP000029448"/>
    </source>
</evidence>
<gene>
    <name evidence="5" type="ORF">AD947_08510</name>
    <name evidence="4" type="ORF">AtDm6_3626</name>
    <name evidence="3" type="ORF">ATR01nite_07230</name>
</gene>
<keyword evidence="6" id="KW-1185">Reference proteome</keyword>
<organism evidence="4 6">
    <name type="scientific">Acetobacter tropicalis</name>
    <dbReference type="NCBI Taxonomy" id="104102"/>
    <lineage>
        <taxon>Bacteria</taxon>
        <taxon>Pseudomonadati</taxon>
        <taxon>Pseudomonadota</taxon>
        <taxon>Alphaproteobacteria</taxon>
        <taxon>Acetobacterales</taxon>
        <taxon>Acetobacteraceae</taxon>
        <taxon>Acetobacter</taxon>
    </lineage>
</organism>
<evidence type="ECO:0000313" key="7">
    <source>
        <dbReference type="Proteomes" id="UP000075411"/>
    </source>
</evidence>
<proteinExistence type="predicted"/>
<reference evidence="4 6" key="1">
    <citation type="submission" date="2014-06" db="EMBL/GenBank/DDBJ databases">
        <title>Functional and comparative genomic analyses of the Drosophila gut microbiota identify candidate symbiosis factors.</title>
        <authorList>
            <person name="Newell P.D."/>
            <person name="Chaston J.M."/>
            <person name="Douglas A.E."/>
        </authorList>
    </citation>
    <scope>NUCLEOTIDE SEQUENCE [LARGE SCALE GENOMIC DNA]</scope>
    <source>
        <strain evidence="4 6">DmCS_006</strain>
    </source>
</reference>
<dbReference type="Proteomes" id="UP000075411">
    <property type="component" value="Unassembled WGS sequence"/>
</dbReference>
<dbReference type="EMBL" id="LHZT01000120">
    <property type="protein sequence ID" value="KXV57531.1"/>
    <property type="molecule type" value="Genomic_DNA"/>
</dbReference>
<accession>A0A094YJ01</accession>
<dbReference type="Proteomes" id="UP000029448">
    <property type="component" value="Unassembled WGS sequence"/>
</dbReference>
<dbReference type="PATRIC" id="fig|104102.11.peg.1286"/>
<keyword evidence="2" id="KW-1133">Transmembrane helix</keyword>
<evidence type="ECO:0000256" key="2">
    <source>
        <dbReference type="SAM" id="Phobius"/>
    </source>
</evidence>
<feature type="region of interest" description="Disordered" evidence="1">
    <location>
        <begin position="1"/>
        <end position="49"/>
    </location>
</feature>
<protein>
    <submittedName>
        <fullName evidence="4">Uncharacterized protein</fullName>
    </submittedName>
</protein>
<comment type="caution">
    <text evidence="4">The sequence shown here is derived from an EMBL/GenBank/DDBJ whole genome shotgun (WGS) entry which is preliminary data.</text>
</comment>
<keyword evidence="2" id="KW-0472">Membrane</keyword>